<dbReference type="InterPro" id="IPR050313">
    <property type="entry name" value="Carb_Metab_HTH_regulators"/>
</dbReference>
<dbReference type="SMART" id="SM01134">
    <property type="entry name" value="DeoRC"/>
    <property type="match status" value="1"/>
</dbReference>
<dbReference type="SMART" id="SM00420">
    <property type="entry name" value="HTH_DEOR"/>
    <property type="match status" value="1"/>
</dbReference>
<dbReference type="Pfam" id="PF08220">
    <property type="entry name" value="HTH_DeoR"/>
    <property type="match status" value="1"/>
</dbReference>
<dbReference type="EMBL" id="JAAOIW010000006">
    <property type="protein sequence ID" value="NHN31819.1"/>
    <property type="molecule type" value="Genomic_DNA"/>
</dbReference>
<sequence>MLAQIRRNQLIHILKEEHKIIVKDAARLLQVSEGTLRSDLKILEEDGLLVRTHGGAVPIKPSTESPFNERKLVNLPQKAAIGQAAVQLIDNSYCVILDASSTSLEMARCLAATTNLTVITNGLATAQMLAQNIQINVIVTGGVVRPASTEIEGLLGKAVLSQIHADIFFTSAHGLSIEHGLTEFSFQEAELKKAMAANATKVVALIDSSKLNRRSLATSVDFPKIHTLITDSAADPAFLASLRDRHIEVIVVQPITQAMRE</sequence>
<dbReference type="InterPro" id="IPR036390">
    <property type="entry name" value="WH_DNA-bd_sf"/>
</dbReference>
<evidence type="ECO:0000313" key="5">
    <source>
        <dbReference type="Proteomes" id="UP001165962"/>
    </source>
</evidence>
<comment type="caution">
    <text evidence="4">The sequence shown here is derived from an EMBL/GenBank/DDBJ whole genome shotgun (WGS) entry which is preliminary data.</text>
</comment>
<dbReference type="SUPFAM" id="SSF100950">
    <property type="entry name" value="NagB/RpiA/CoA transferase-like"/>
    <property type="match status" value="1"/>
</dbReference>
<dbReference type="Gene3D" id="3.40.50.1360">
    <property type="match status" value="1"/>
</dbReference>
<keyword evidence="5" id="KW-1185">Reference proteome</keyword>
<protein>
    <submittedName>
        <fullName evidence="4">DeoR/GlpR transcriptional regulator</fullName>
    </submittedName>
</protein>
<evidence type="ECO:0000256" key="2">
    <source>
        <dbReference type="ARBA" id="ARBA00023163"/>
    </source>
</evidence>
<dbReference type="InterPro" id="IPR036388">
    <property type="entry name" value="WH-like_DNA-bd_sf"/>
</dbReference>
<gene>
    <name evidence="4" type="ORF">G9U52_18445</name>
</gene>
<feature type="domain" description="HTH deoR-type" evidence="3">
    <location>
        <begin position="3"/>
        <end position="58"/>
    </location>
</feature>
<dbReference type="PRINTS" id="PR00037">
    <property type="entry name" value="HTHLACR"/>
</dbReference>
<dbReference type="SUPFAM" id="SSF46785">
    <property type="entry name" value="Winged helix' DNA-binding domain"/>
    <property type="match status" value="1"/>
</dbReference>
<name>A0ABX0J9E0_9BACL</name>
<keyword evidence="2" id="KW-0804">Transcription</keyword>
<dbReference type="RefSeq" id="WP_166152105.1">
    <property type="nucleotide sequence ID" value="NZ_JAAOIW010000006.1"/>
</dbReference>
<accession>A0ABX0J9E0</accession>
<proteinExistence type="predicted"/>
<dbReference type="PROSITE" id="PS51000">
    <property type="entry name" value="HTH_DEOR_2"/>
    <property type="match status" value="1"/>
</dbReference>
<dbReference type="InterPro" id="IPR001034">
    <property type="entry name" value="DeoR_HTH"/>
</dbReference>
<organism evidence="4 5">
    <name type="scientific">Paenibacillus agricola</name>
    <dbReference type="NCBI Taxonomy" id="2716264"/>
    <lineage>
        <taxon>Bacteria</taxon>
        <taxon>Bacillati</taxon>
        <taxon>Bacillota</taxon>
        <taxon>Bacilli</taxon>
        <taxon>Bacillales</taxon>
        <taxon>Paenibacillaceae</taxon>
        <taxon>Paenibacillus</taxon>
    </lineage>
</organism>
<evidence type="ECO:0000313" key="4">
    <source>
        <dbReference type="EMBL" id="NHN31819.1"/>
    </source>
</evidence>
<dbReference type="Pfam" id="PF00455">
    <property type="entry name" value="DeoRC"/>
    <property type="match status" value="1"/>
</dbReference>
<dbReference type="PANTHER" id="PTHR30363">
    <property type="entry name" value="HTH-TYPE TRANSCRIPTIONAL REGULATOR SRLR-RELATED"/>
    <property type="match status" value="1"/>
</dbReference>
<dbReference type="Gene3D" id="1.10.10.10">
    <property type="entry name" value="Winged helix-like DNA-binding domain superfamily/Winged helix DNA-binding domain"/>
    <property type="match status" value="1"/>
</dbReference>
<dbReference type="InterPro" id="IPR037171">
    <property type="entry name" value="NagB/RpiA_transferase-like"/>
</dbReference>
<evidence type="ECO:0000259" key="3">
    <source>
        <dbReference type="PROSITE" id="PS51000"/>
    </source>
</evidence>
<keyword evidence="1" id="KW-0805">Transcription regulation</keyword>
<dbReference type="InterPro" id="IPR014036">
    <property type="entry name" value="DeoR-like_C"/>
</dbReference>
<reference evidence="4" key="1">
    <citation type="submission" date="2020-03" db="EMBL/GenBank/DDBJ databases">
        <title>Draft sequencing of Paenibacilllus sp. S3N08.</title>
        <authorList>
            <person name="Kim D.-U."/>
        </authorList>
    </citation>
    <scope>NUCLEOTIDE SEQUENCE</scope>
    <source>
        <strain evidence="4">S3N08</strain>
    </source>
</reference>
<dbReference type="Proteomes" id="UP001165962">
    <property type="component" value="Unassembled WGS sequence"/>
</dbReference>
<dbReference type="PANTHER" id="PTHR30363:SF44">
    <property type="entry name" value="AGA OPERON TRANSCRIPTIONAL REPRESSOR-RELATED"/>
    <property type="match status" value="1"/>
</dbReference>
<evidence type="ECO:0000256" key="1">
    <source>
        <dbReference type="ARBA" id="ARBA00023015"/>
    </source>
</evidence>